<dbReference type="InterPro" id="IPR029055">
    <property type="entry name" value="Ntn_hydrolases_N"/>
</dbReference>
<evidence type="ECO:0000256" key="9">
    <source>
        <dbReference type="PIRSR" id="PIRSR001589-2"/>
    </source>
</evidence>
<evidence type="ECO:0000256" key="2">
    <source>
        <dbReference type="ARBA" id="ARBA00005752"/>
    </source>
</evidence>
<dbReference type="Pfam" id="PF00733">
    <property type="entry name" value="Asn_synthase"/>
    <property type="match status" value="1"/>
</dbReference>
<dbReference type="EMBL" id="MFIF01000009">
    <property type="protein sequence ID" value="OGF87083.1"/>
    <property type="molecule type" value="Genomic_DNA"/>
</dbReference>
<feature type="binding site" evidence="9">
    <location>
        <position position="280"/>
    </location>
    <ligand>
        <name>ATP</name>
        <dbReference type="ChEBI" id="CHEBI:30616"/>
    </ligand>
</feature>
<dbReference type="PANTHER" id="PTHR43284">
    <property type="entry name" value="ASPARAGINE SYNTHETASE (GLUTAMINE-HYDROLYZING)"/>
    <property type="match status" value="1"/>
</dbReference>
<evidence type="ECO:0000313" key="12">
    <source>
        <dbReference type="EMBL" id="OGF87083.1"/>
    </source>
</evidence>
<comment type="catalytic activity">
    <reaction evidence="7">
        <text>L-aspartate + L-glutamine + ATP + H2O = L-asparagine + L-glutamate + AMP + diphosphate + H(+)</text>
        <dbReference type="Rhea" id="RHEA:12228"/>
        <dbReference type="ChEBI" id="CHEBI:15377"/>
        <dbReference type="ChEBI" id="CHEBI:15378"/>
        <dbReference type="ChEBI" id="CHEBI:29985"/>
        <dbReference type="ChEBI" id="CHEBI:29991"/>
        <dbReference type="ChEBI" id="CHEBI:30616"/>
        <dbReference type="ChEBI" id="CHEBI:33019"/>
        <dbReference type="ChEBI" id="CHEBI:58048"/>
        <dbReference type="ChEBI" id="CHEBI:58359"/>
        <dbReference type="ChEBI" id="CHEBI:456215"/>
        <dbReference type="EC" id="6.3.5.4"/>
    </reaction>
</comment>
<evidence type="ECO:0000256" key="5">
    <source>
        <dbReference type="ARBA" id="ARBA00022840"/>
    </source>
</evidence>
<dbReference type="CDD" id="cd00712">
    <property type="entry name" value="AsnB"/>
    <property type="match status" value="1"/>
</dbReference>
<feature type="domain" description="Glutamine amidotransferase type-2" evidence="11">
    <location>
        <begin position="2"/>
        <end position="206"/>
    </location>
</feature>
<dbReference type="InterPro" id="IPR017932">
    <property type="entry name" value="GATase_2_dom"/>
</dbReference>
<keyword evidence="6 8" id="KW-0315">Glutamine amidotransferase</keyword>
<evidence type="ECO:0000256" key="4">
    <source>
        <dbReference type="ARBA" id="ARBA00022741"/>
    </source>
</evidence>
<accession>A0A1F5XGP1</accession>
<organism evidence="12 13">
    <name type="scientific">Candidatus Giovannonibacteria bacterium RIFCSPLOWO2_01_FULL_46_32</name>
    <dbReference type="NCBI Taxonomy" id="1798353"/>
    <lineage>
        <taxon>Bacteria</taxon>
        <taxon>Candidatus Giovannoniibacteriota</taxon>
    </lineage>
</organism>
<dbReference type="PIRSF" id="PIRSF001589">
    <property type="entry name" value="Asn_synthetase_glu-h"/>
    <property type="match status" value="1"/>
</dbReference>
<dbReference type="Proteomes" id="UP000177346">
    <property type="component" value="Unassembled WGS sequence"/>
</dbReference>
<dbReference type="InterPro" id="IPR033738">
    <property type="entry name" value="AsnB_N"/>
</dbReference>
<evidence type="ECO:0000313" key="13">
    <source>
        <dbReference type="Proteomes" id="UP000177346"/>
    </source>
</evidence>
<protein>
    <recommendedName>
        <fullName evidence="3">asparagine synthase (glutamine-hydrolyzing)</fullName>
        <ecNumber evidence="3">6.3.5.4</ecNumber>
    </recommendedName>
</protein>
<evidence type="ECO:0000256" key="6">
    <source>
        <dbReference type="ARBA" id="ARBA00022962"/>
    </source>
</evidence>
<feature type="binding site" evidence="9">
    <location>
        <position position="94"/>
    </location>
    <ligand>
        <name>L-glutamine</name>
        <dbReference type="ChEBI" id="CHEBI:58359"/>
    </ligand>
</feature>
<dbReference type="EC" id="6.3.5.4" evidence="3"/>
<keyword evidence="5 9" id="KW-0067">ATP-binding</keyword>
<evidence type="ECO:0000256" key="10">
    <source>
        <dbReference type="PIRSR" id="PIRSR001589-3"/>
    </source>
</evidence>
<dbReference type="Pfam" id="PF13537">
    <property type="entry name" value="GATase_7"/>
    <property type="match status" value="1"/>
</dbReference>
<dbReference type="InterPro" id="IPR051786">
    <property type="entry name" value="ASN_synthetase/amidase"/>
</dbReference>
<feature type="site" description="Important for beta-aspartyl-AMP intermediate formation" evidence="10">
    <location>
        <position position="363"/>
    </location>
</feature>
<evidence type="ECO:0000256" key="3">
    <source>
        <dbReference type="ARBA" id="ARBA00012737"/>
    </source>
</evidence>
<keyword evidence="8" id="KW-0028">Amino-acid biosynthesis</keyword>
<evidence type="ECO:0000259" key="11">
    <source>
        <dbReference type="PROSITE" id="PS51278"/>
    </source>
</evidence>
<sequence>MCAVNGFNFKDERLILKMNQATRHRGPDGTGIFLDDKISLGHNRLSIIDLSDAAAQPMTSADGNLVIIFNGEIYNFKELKHELAGSYNFKTSSDTEVILAAYQKWGYGTVKKFNGIFAFAIWDKLKQELFLARDHIGIKPLYYYSDGSKFIFSSEIKAILKHDVPGKLNRAAFSVYFRALYAPEPLTMFEWIYKFPPAHYGVFGDGKLKLTKYWRIPEIRYFDKPLQDLAEDLRGEILKSVERQLVSDRPVGLYLSGGIDSSAVLDAMSAARGNIDTFSIGFTLPNKNDEEKFNQDFYLAKRTAARYGARHHEVLLKEEAIPDFLEKVFYQLDEPIANPTAIPMMKLAEFTKSGGVDVVLGGDGGDELFGGYERYRLSRILSFLPKFFLPKETDRFARFMFQKNPILSEVLQKEFFERNITKSFFSKNYFRNNQSKTFEELFMSVDRQSWLVDESLLRTDKMSMFSAVEARVPLLDKNLVEFAAKIPRKYKLGAFNTKIILKEAFRGRIPDFLLHQPKRGWFSPAAKWLRAPKIHAAVQNILSQNYYTETAPVFNWKNIEEILKGHVEGKRYNLTILWALINFQVWAKLYKIKL</sequence>
<dbReference type="AlphaFoldDB" id="A0A1F5XGP1"/>
<comment type="pathway">
    <text evidence="1">Amino-acid biosynthesis; L-asparagine biosynthesis; L-asparagine from L-aspartate (L-Gln route): step 1/1.</text>
</comment>
<evidence type="ECO:0000256" key="8">
    <source>
        <dbReference type="PIRSR" id="PIRSR001589-1"/>
    </source>
</evidence>
<gene>
    <name evidence="12" type="ORF">A3B19_01475</name>
</gene>
<dbReference type="SUPFAM" id="SSF56235">
    <property type="entry name" value="N-terminal nucleophile aminohydrolases (Ntn hydrolases)"/>
    <property type="match status" value="1"/>
</dbReference>
<dbReference type="InterPro" id="IPR001962">
    <property type="entry name" value="Asn_synthase"/>
</dbReference>
<dbReference type="Gene3D" id="3.40.50.620">
    <property type="entry name" value="HUPs"/>
    <property type="match status" value="1"/>
</dbReference>
<comment type="similarity">
    <text evidence="2">Belongs to the asparagine synthetase family.</text>
</comment>
<dbReference type="PROSITE" id="PS51278">
    <property type="entry name" value="GATASE_TYPE_2"/>
    <property type="match status" value="1"/>
</dbReference>
<dbReference type="GO" id="GO:0004066">
    <property type="term" value="F:asparagine synthase (glutamine-hydrolyzing) activity"/>
    <property type="evidence" value="ECO:0007669"/>
    <property type="project" value="UniProtKB-EC"/>
</dbReference>
<evidence type="ECO:0000256" key="7">
    <source>
        <dbReference type="ARBA" id="ARBA00048741"/>
    </source>
</evidence>
<feature type="active site" description="For GATase activity" evidence="8">
    <location>
        <position position="2"/>
    </location>
</feature>
<evidence type="ECO:0000256" key="1">
    <source>
        <dbReference type="ARBA" id="ARBA00005187"/>
    </source>
</evidence>
<dbReference type="InterPro" id="IPR014729">
    <property type="entry name" value="Rossmann-like_a/b/a_fold"/>
</dbReference>
<dbReference type="GO" id="GO:0005829">
    <property type="term" value="C:cytosol"/>
    <property type="evidence" value="ECO:0007669"/>
    <property type="project" value="TreeGrafter"/>
</dbReference>
<keyword evidence="8" id="KW-0061">Asparagine biosynthesis</keyword>
<dbReference type="SUPFAM" id="SSF52402">
    <property type="entry name" value="Adenine nucleotide alpha hydrolases-like"/>
    <property type="match status" value="1"/>
</dbReference>
<dbReference type="PANTHER" id="PTHR43284:SF1">
    <property type="entry name" value="ASPARAGINE SYNTHETASE"/>
    <property type="match status" value="1"/>
</dbReference>
<comment type="caution">
    <text evidence="12">The sequence shown here is derived from an EMBL/GenBank/DDBJ whole genome shotgun (WGS) entry which is preliminary data.</text>
</comment>
<proteinExistence type="inferred from homology"/>
<dbReference type="InterPro" id="IPR006426">
    <property type="entry name" value="Asn_synth_AEB"/>
</dbReference>
<dbReference type="Gene3D" id="3.60.20.10">
    <property type="entry name" value="Glutamine Phosphoribosylpyrophosphate, subunit 1, domain 1"/>
    <property type="match status" value="1"/>
</dbReference>
<keyword evidence="4 9" id="KW-0547">Nucleotide-binding</keyword>
<name>A0A1F5XGP1_9BACT</name>
<dbReference type="GO" id="GO:0006529">
    <property type="term" value="P:asparagine biosynthetic process"/>
    <property type="evidence" value="ECO:0007669"/>
    <property type="project" value="UniProtKB-KW"/>
</dbReference>
<dbReference type="GO" id="GO:0005524">
    <property type="term" value="F:ATP binding"/>
    <property type="evidence" value="ECO:0007669"/>
    <property type="project" value="UniProtKB-KW"/>
</dbReference>
<dbReference type="CDD" id="cd01991">
    <property type="entry name" value="Asn_synthase_B_C"/>
    <property type="match status" value="1"/>
</dbReference>
<reference evidence="12 13" key="1">
    <citation type="journal article" date="2016" name="Nat. Commun.">
        <title>Thousands of microbial genomes shed light on interconnected biogeochemical processes in an aquifer system.</title>
        <authorList>
            <person name="Anantharaman K."/>
            <person name="Brown C.T."/>
            <person name="Hug L.A."/>
            <person name="Sharon I."/>
            <person name="Castelle C.J."/>
            <person name="Probst A.J."/>
            <person name="Thomas B.C."/>
            <person name="Singh A."/>
            <person name="Wilkins M.J."/>
            <person name="Karaoz U."/>
            <person name="Brodie E.L."/>
            <person name="Williams K.H."/>
            <person name="Hubbard S.S."/>
            <person name="Banfield J.F."/>
        </authorList>
    </citation>
    <scope>NUCLEOTIDE SEQUENCE [LARGE SCALE GENOMIC DNA]</scope>
</reference>
<dbReference type="NCBIfam" id="TIGR01536">
    <property type="entry name" value="asn_synth_AEB"/>
    <property type="match status" value="1"/>
</dbReference>